<proteinExistence type="predicted"/>
<evidence type="ECO:0000313" key="7">
    <source>
        <dbReference type="EMBL" id="NDV45322.1"/>
    </source>
</evidence>
<keyword evidence="2" id="KW-0479">Metal-binding</keyword>
<evidence type="ECO:0000256" key="5">
    <source>
        <dbReference type="ARBA" id="ARBA00023049"/>
    </source>
</evidence>
<evidence type="ECO:0000259" key="6">
    <source>
        <dbReference type="Pfam" id="PF14464"/>
    </source>
</evidence>
<evidence type="ECO:0000256" key="2">
    <source>
        <dbReference type="ARBA" id="ARBA00022723"/>
    </source>
</evidence>
<dbReference type="EMBL" id="JAAAMI010000016">
    <property type="protein sequence ID" value="NDV45322.1"/>
    <property type="molecule type" value="Genomic_DNA"/>
</dbReference>
<keyword evidence="3" id="KW-0378">Hydrolase</keyword>
<keyword evidence="1" id="KW-0645">Protease</keyword>
<keyword evidence="5" id="KW-0482">Metalloprotease</keyword>
<evidence type="ECO:0000313" key="8">
    <source>
        <dbReference type="Proteomes" id="UP000468707"/>
    </source>
</evidence>
<dbReference type="SUPFAM" id="SSF102712">
    <property type="entry name" value="JAB1/MPN domain"/>
    <property type="match status" value="1"/>
</dbReference>
<keyword evidence="4" id="KW-0862">Zinc</keyword>
<comment type="caution">
    <text evidence="7">The sequence shown here is derived from an EMBL/GenBank/DDBJ whole genome shotgun (WGS) entry which is preliminary data.</text>
</comment>
<feature type="domain" description="JAB" evidence="6">
    <location>
        <begin position="7"/>
        <end position="114"/>
    </location>
</feature>
<sequence>MLSYVQDMDEKDEAGGVILGRVIKESNNVVIDVNTEPMEGDIRSRTRFKRGKKRHQKIINEIWKKSEGTCNYLGEWHTHPEKNPSPSSVDIKSWTRILKKDVFSTKYLYFIIVGTESIGVWEGNRENLKIKKLNNVKR</sequence>
<protein>
    <recommendedName>
        <fullName evidence="6">JAB domain-containing protein</fullName>
    </recommendedName>
</protein>
<evidence type="ECO:0000256" key="4">
    <source>
        <dbReference type="ARBA" id="ARBA00022833"/>
    </source>
</evidence>
<evidence type="ECO:0000256" key="3">
    <source>
        <dbReference type="ARBA" id="ARBA00022801"/>
    </source>
</evidence>
<dbReference type="Proteomes" id="UP000468707">
    <property type="component" value="Unassembled WGS sequence"/>
</dbReference>
<dbReference type="Pfam" id="PF14464">
    <property type="entry name" value="Prok-JAB"/>
    <property type="match status" value="1"/>
</dbReference>
<dbReference type="GO" id="GO:0008237">
    <property type="term" value="F:metallopeptidase activity"/>
    <property type="evidence" value="ECO:0007669"/>
    <property type="project" value="UniProtKB-KW"/>
</dbReference>
<dbReference type="Gene3D" id="3.40.140.10">
    <property type="entry name" value="Cytidine Deaminase, domain 2"/>
    <property type="match status" value="1"/>
</dbReference>
<name>A0A6I5L4A0_9FLAO</name>
<gene>
    <name evidence="7" type="ORF">GTK07_18530</name>
</gene>
<evidence type="ECO:0000256" key="1">
    <source>
        <dbReference type="ARBA" id="ARBA00022670"/>
    </source>
</evidence>
<dbReference type="GO" id="GO:0006508">
    <property type="term" value="P:proteolysis"/>
    <property type="evidence" value="ECO:0007669"/>
    <property type="project" value="UniProtKB-KW"/>
</dbReference>
<keyword evidence="8" id="KW-1185">Reference proteome</keyword>
<organism evidence="7 8">
    <name type="scientific">Flagellimonas sediminis</name>
    <dbReference type="NCBI Taxonomy" id="2696468"/>
    <lineage>
        <taxon>Bacteria</taxon>
        <taxon>Pseudomonadati</taxon>
        <taxon>Bacteroidota</taxon>
        <taxon>Flavobacteriia</taxon>
        <taxon>Flavobacteriales</taxon>
        <taxon>Flavobacteriaceae</taxon>
        <taxon>Flagellimonas</taxon>
    </lineage>
</organism>
<reference evidence="7 8" key="1">
    <citation type="submission" date="2020-01" db="EMBL/GenBank/DDBJ databases">
        <title>Muricauda sediminis sp.nov. 40Bstr401.</title>
        <authorList>
            <person name="Xue Z."/>
            <person name="Zhu S."/>
            <person name="Ren N."/>
            <person name="Chen T."/>
            <person name="Chen X."/>
            <person name="Chen J."/>
            <person name="Yang J."/>
        </authorList>
    </citation>
    <scope>NUCLEOTIDE SEQUENCE [LARGE SCALE GENOMIC DNA]</scope>
    <source>
        <strain evidence="7 8">40Bstr401</strain>
    </source>
</reference>
<dbReference type="GO" id="GO:0046872">
    <property type="term" value="F:metal ion binding"/>
    <property type="evidence" value="ECO:0007669"/>
    <property type="project" value="UniProtKB-KW"/>
</dbReference>
<dbReference type="AlphaFoldDB" id="A0A6I5L4A0"/>
<accession>A0A6I5L4A0</accession>
<dbReference type="InterPro" id="IPR028090">
    <property type="entry name" value="JAB_dom_prok"/>
</dbReference>